<dbReference type="Proteomes" id="UP000483293">
    <property type="component" value="Unassembled WGS sequence"/>
</dbReference>
<dbReference type="AlphaFoldDB" id="A0A6L9SV38"/>
<comment type="caution">
    <text evidence="3">The sequence shown here is derived from an EMBL/GenBank/DDBJ whole genome shotgun (WGS) entry which is preliminary data.</text>
</comment>
<proteinExistence type="predicted"/>
<feature type="transmembrane region" description="Helical" evidence="2">
    <location>
        <begin position="6"/>
        <end position="26"/>
    </location>
</feature>
<keyword evidence="2" id="KW-0472">Membrane</keyword>
<organism evidence="3 4">
    <name type="scientific">Bifidobacterium platyrrhinorum</name>
    <dbReference type="NCBI Taxonomy" id="2661628"/>
    <lineage>
        <taxon>Bacteria</taxon>
        <taxon>Bacillati</taxon>
        <taxon>Actinomycetota</taxon>
        <taxon>Actinomycetes</taxon>
        <taxon>Bifidobacteriales</taxon>
        <taxon>Bifidobacteriaceae</taxon>
        <taxon>Bifidobacterium</taxon>
    </lineage>
</organism>
<dbReference type="EMBL" id="WHZV01000005">
    <property type="protein sequence ID" value="NEG55402.1"/>
    <property type="molecule type" value="Genomic_DNA"/>
</dbReference>
<evidence type="ECO:0000313" key="3">
    <source>
        <dbReference type="EMBL" id="NEG55402.1"/>
    </source>
</evidence>
<name>A0A6L9SV38_9BIFI</name>
<sequence length="241" mass="27502">MGEVLSYAASVFGVIGAIVAFVALGFEVKTFVDGKRHWQRGRIEIAASRYGWLRRDDGDDFLLIELKLMNTGYAPVHLRHLVLYGMDYVPELMPDVMDLCPLLAPGESIRIPAQPEEGESCRLVATYFDSSDRRFLFIQPMRFSYLESDDDGDVLYSSFRGWLGFLMRNRPRTIHPRTSSDVSLPADRLEPLRIRRRGRWSQRELSSLEEWIRRSGPSRTIDLTPRGLTQRPPADSVAPLG</sequence>
<keyword evidence="4" id="KW-1185">Reference proteome</keyword>
<protein>
    <submittedName>
        <fullName evidence="3">Uncharacterized protein</fullName>
    </submittedName>
</protein>
<evidence type="ECO:0000256" key="1">
    <source>
        <dbReference type="SAM" id="MobiDB-lite"/>
    </source>
</evidence>
<reference evidence="3 4" key="1">
    <citation type="submission" date="2019-10" db="EMBL/GenBank/DDBJ databases">
        <title>Bifidobacterium from non-human primates.</title>
        <authorList>
            <person name="Modesto M."/>
        </authorList>
    </citation>
    <scope>NUCLEOTIDE SEQUENCE [LARGE SCALE GENOMIC DNA]</scope>
    <source>
        <strain evidence="3 4">SMA15</strain>
    </source>
</reference>
<feature type="region of interest" description="Disordered" evidence="1">
    <location>
        <begin position="221"/>
        <end position="241"/>
    </location>
</feature>
<evidence type="ECO:0000256" key="2">
    <source>
        <dbReference type="SAM" id="Phobius"/>
    </source>
</evidence>
<accession>A0A6L9SV38</accession>
<gene>
    <name evidence="3" type="ORF">GFD21_06410</name>
</gene>
<evidence type="ECO:0000313" key="4">
    <source>
        <dbReference type="Proteomes" id="UP000483293"/>
    </source>
</evidence>
<keyword evidence="2" id="KW-1133">Transmembrane helix</keyword>
<keyword evidence="2" id="KW-0812">Transmembrane</keyword>